<evidence type="ECO:0000256" key="1">
    <source>
        <dbReference type="ARBA" id="ARBA00007422"/>
    </source>
</evidence>
<reference evidence="4 5" key="1">
    <citation type="journal article" date="2016" name="Nat. Commun.">
        <title>Thousands of microbial genomes shed light on interconnected biogeochemical processes in an aquifer system.</title>
        <authorList>
            <person name="Anantharaman K."/>
            <person name="Brown C.T."/>
            <person name="Hug L.A."/>
            <person name="Sharon I."/>
            <person name="Castelle C.J."/>
            <person name="Probst A.J."/>
            <person name="Thomas B.C."/>
            <person name="Singh A."/>
            <person name="Wilkins M.J."/>
            <person name="Karaoz U."/>
            <person name="Brodie E.L."/>
            <person name="Williams K.H."/>
            <person name="Hubbard S.S."/>
            <person name="Banfield J.F."/>
        </authorList>
    </citation>
    <scope>NUCLEOTIDE SEQUENCE [LARGE SCALE GENOMIC DNA]</scope>
</reference>
<dbReference type="EC" id="5.3.1.1" evidence="3"/>
<dbReference type="GO" id="GO:0005829">
    <property type="term" value="C:cytosol"/>
    <property type="evidence" value="ECO:0007669"/>
    <property type="project" value="TreeGrafter"/>
</dbReference>
<name>A0A1G2CY30_9BACT</name>
<comment type="subcellular location">
    <subcellularLocation>
        <location evidence="3">Cytoplasm</location>
    </subcellularLocation>
</comment>
<dbReference type="AlphaFoldDB" id="A0A1G2CY30"/>
<comment type="caution">
    <text evidence="4">The sequence shown here is derived from an EMBL/GenBank/DDBJ whole genome shotgun (WGS) entry which is preliminary data.</text>
</comment>
<dbReference type="PANTHER" id="PTHR21139">
    <property type="entry name" value="TRIOSEPHOSPHATE ISOMERASE"/>
    <property type="match status" value="1"/>
</dbReference>
<dbReference type="SUPFAM" id="SSF51351">
    <property type="entry name" value="Triosephosphate isomerase (TIM)"/>
    <property type="match status" value="1"/>
</dbReference>
<comment type="catalytic activity">
    <reaction evidence="3">
        <text>D-glyceraldehyde 3-phosphate = dihydroxyacetone phosphate</text>
        <dbReference type="Rhea" id="RHEA:18585"/>
        <dbReference type="ChEBI" id="CHEBI:57642"/>
        <dbReference type="ChEBI" id="CHEBI:59776"/>
        <dbReference type="EC" id="5.3.1.1"/>
    </reaction>
</comment>
<sequence length="252" mass="27501">MKFIIGNWKMFPASPSEAKTIFSGIKKSMRGVTHAKVIICPPSLYVAQLALLAAKTKIQIGGQNCFKEDEGAYTGETSPRALRAVGATHVILGHSERRAMGETDSDISEKMSAVIRNKLTVILCVGEKARDEHGGYFNEVSTELRSSLLAFPKNEAKRLIVAYEPIWAIGSRAKRVATPADFREMSILIRRTLTEYFGKKDAFAVPILYGGSVDDHNAEGFLKEGGADGLLIGRVSLDPEKLGMIIRSANTI</sequence>
<dbReference type="GO" id="GO:0006094">
    <property type="term" value="P:gluconeogenesis"/>
    <property type="evidence" value="ECO:0007669"/>
    <property type="project" value="UniProtKB-UniPathway"/>
</dbReference>
<dbReference type="GO" id="GO:0046166">
    <property type="term" value="P:glyceraldehyde-3-phosphate biosynthetic process"/>
    <property type="evidence" value="ECO:0007669"/>
    <property type="project" value="TreeGrafter"/>
</dbReference>
<keyword evidence="3" id="KW-0312">Gluconeogenesis</keyword>
<dbReference type="CDD" id="cd00311">
    <property type="entry name" value="TIM"/>
    <property type="match status" value="1"/>
</dbReference>
<comment type="pathway">
    <text evidence="3">Carbohydrate degradation; glycolysis; D-glyceraldehyde 3-phosphate from glycerone phosphate: step 1/1.</text>
</comment>
<evidence type="ECO:0000256" key="3">
    <source>
        <dbReference type="RuleBase" id="RU363013"/>
    </source>
</evidence>
<dbReference type="UniPathway" id="UPA00109">
    <property type="reaction ID" value="UER00189"/>
</dbReference>
<keyword evidence="3" id="KW-0963">Cytoplasm</keyword>
<dbReference type="Pfam" id="PF00121">
    <property type="entry name" value="TIM"/>
    <property type="match status" value="1"/>
</dbReference>
<dbReference type="InterPro" id="IPR000652">
    <property type="entry name" value="Triosephosphate_isomerase"/>
</dbReference>
<dbReference type="GO" id="GO:0004807">
    <property type="term" value="F:triose-phosphate isomerase activity"/>
    <property type="evidence" value="ECO:0007669"/>
    <property type="project" value="UniProtKB-UniRule"/>
</dbReference>
<comment type="similarity">
    <text evidence="1 3">Belongs to the triosephosphate isomerase family.</text>
</comment>
<dbReference type="InterPro" id="IPR035990">
    <property type="entry name" value="TIM_sf"/>
</dbReference>
<dbReference type="InterPro" id="IPR013785">
    <property type="entry name" value="Aldolase_TIM"/>
</dbReference>
<dbReference type="GO" id="GO:0006096">
    <property type="term" value="P:glycolytic process"/>
    <property type="evidence" value="ECO:0007669"/>
    <property type="project" value="UniProtKB-UniRule"/>
</dbReference>
<keyword evidence="2 3" id="KW-0413">Isomerase</keyword>
<dbReference type="NCBIfam" id="TIGR00419">
    <property type="entry name" value="tim"/>
    <property type="match status" value="1"/>
</dbReference>
<dbReference type="EMBL" id="MHLI01000004">
    <property type="protein sequence ID" value="OGZ06264.1"/>
    <property type="molecule type" value="Genomic_DNA"/>
</dbReference>
<comment type="subunit">
    <text evidence="3">Homodimer.</text>
</comment>
<proteinExistence type="inferred from homology"/>
<comment type="pathway">
    <text evidence="3">Carbohydrate biosynthesis; gluconeogenesis.</text>
</comment>
<evidence type="ECO:0000313" key="4">
    <source>
        <dbReference type="EMBL" id="OGZ06264.1"/>
    </source>
</evidence>
<evidence type="ECO:0000256" key="2">
    <source>
        <dbReference type="ARBA" id="ARBA00023235"/>
    </source>
</evidence>
<protein>
    <recommendedName>
        <fullName evidence="3">Triosephosphate isomerase</fullName>
        <ecNumber evidence="3">5.3.1.1</ecNumber>
    </recommendedName>
</protein>
<dbReference type="PROSITE" id="PS51440">
    <property type="entry name" value="TIM_2"/>
    <property type="match status" value="1"/>
</dbReference>
<dbReference type="Gene3D" id="3.20.20.70">
    <property type="entry name" value="Aldolase class I"/>
    <property type="match status" value="1"/>
</dbReference>
<gene>
    <name evidence="4" type="ORF">A2845_00460</name>
</gene>
<dbReference type="UniPathway" id="UPA00138"/>
<organism evidence="4 5">
    <name type="scientific">Candidatus Lloydbacteria bacterium RIFCSPHIGHO2_01_FULL_49_22</name>
    <dbReference type="NCBI Taxonomy" id="1798658"/>
    <lineage>
        <taxon>Bacteria</taxon>
        <taxon>Candidatus Lloydiibacteriota</taxon>
    </lineage>
</organism>
<keyword evidence="3" id="KW-0324">Glycolysis</keyword>
<accession>A0A1G2CY30</accession>
<dbReference type="GO" id="GO:0019563">
    <property type="term" value="P:glycerol catabolic process"/>
    <property type="evidence" value="ECO:0007669"/>
    <property type="project" value="TreeGrafter"/>
</dbReference>
<dbReference type="Proteomes" id="UP000177122">
    <property type="component" value="Unassembled WGS sequence"/>
</dbReference>
<dbReference type="PANTHER" id="PTHR21139:SF42">
    <property type="entry name" value="TRIOSEPHOSPHATE ISOMERASE"/>
    <property type="match status" value="1"/>
</dbReference>
<evidence type="ECO:0000313" key="5">
    <source>
        <dbReference type="Proteomes" id="UP000177122"/>
    </source>
</evidence>